<name>A0A7J5ADS8_9FLAO</name>
<dbReference type="Proteomes" id="UP000490922">
    <property type="component" value="Unassembled WGS sequence"/>
</dbReference>
<dbReference type="RefSeq" id="WP_151107567.1">
    <property type="nucleotide sequence ID" value="NZ_WAEM01000004.1"/>
</dbReference>
<gene>
    <name evidence="2" type="ORF">F6464_09445</name>
</gene>
<dbReference type="AlphaFoldDB" id="A0A7J5ADS8"/>
<feature type="chain" id="PRO_5029464792" evidence="1">
    <location>
        <begin position="25"/>
        <end position="573"/>
    </location>
</feature>
<dbReference type="InterPro" id="IPR041662">
    <property type="entry name" value="SusD-like_2"/>
</dbReference>
<dbReference type="Pfam" id="PF12771">
    <property type="entry name" value="SusD-like_2"/>
    <property type="match status" value="1"/>
</dbReference>
<evidence type="ECO:0000313" key="3">
    <source>
        <dbReference type="Proteomes" id="UP000490922"/>
    </source>
</evidence>
<dbReference type="SUPFAM" id="SSF48452">
    <property type="entry name" value="TPR-like"/>
    <property type="match status" value="1"/>
</dbReference>
<dbReference type="OrthoDB" id="725917at2"/>
<dbReference type="Pfam" id="PF12741">
    <property type="entry name" value="SusD-like"/>
    <property type="match status" value="1"/>
</dbReference>
<dbReference type="EMBL" id="WAEM01000004">
    <property type="protein sequence ID" value="KAB1155737.1"/>
    <property type="molecule type" value="Genomic_DNA"/>
</dbReference>
<sequence>MKKNKLYIKLILVLSLFIGSSCETLELDKSKDPFSLTPDQADVEFLFNGLQEDFARQIEGDGDYSTGDNWQSGGATAGDGLSLFGGQLTRMYGLTNSGAATYNSAFNASDSDDEWLNVYSGILLNIRAMTPLAEAQDKTHHIGIAQFIEAYTMTAMVDFYGDIPYTEALLGADNLNPAADSGASVYAACIALLDKAILNFKSTAKSEPSDLFYNNDYEKWIKAANTLKMRLYLQTRLVDSDAINKFNTIVNSGDYINDSADDLVYNWFGTNTSNPDNRHPRYGLNYTTTGAADYLSNWFMGTMNNLKDPRIRYYYYRQESAVPGQEIDPNEAILPCSLNSAPAHYIAGGFTFCGLKNGYWGRDHGDVSGSPADGFKKTTFGVYPAGGKFDADQFTDITPTSGGKGKGITPILLASWVDFMKAEVALVQNNPALAKTEMINGMNKSISKVISFGQLDPDYSDAKDAFEPSSSAITDYIDFISNSWETADNAGKWNIFAVQYFFNVYGNGIESYNFYRRTGYPTSLQPMLQPTPGGFMRSLYYPSNSANNNSSITQKPNQTVPVFWNTNSSPIAN</sequence>
<keyword evidence="3" id="KW-1185">Reference proteome</keyword>
<accession>A0A7J5ADS8</accession>
<dbReference type="InterPro" id="IPR011990">
    <property type="entry name" value="TPR-like_helical_dom_sf"/>
</dbReference>
<evidence type="ECO:0000256" key="1">
    <source>
        <dbReference type="SAM" id="SignalP"/>
    </source>
</evidence>
<keyword evidence="1" id="KW-0732">Signal</keyword>
<comment type="caution">
    <text evidence="2">The sequence shown here is derived from an EMBL/GenBank/DDBJ whole genome shotgun (WGS) entry which is preliminary data.</text>
</comment>
<evidence type="ECO:0000313" key="2">
    <source>
        <dbReference type="EMBL" id="KAB1155737.1"/>
    </source>
</evidence>
<dbReference type="InterPro" id="IPR024302">
    <property type="entry name" value="SusD-like"/>
</dbReference>
<keyword evidence="2" id="KW-0449">Lipoprotein</keyword>
<organism evidence="2 3">
    <name type="scientific">Flavobacterium luteum</name>
    <dbReference type="NCBI Taxonomy" id="2026654"/>
    <lineage>
        <taxon>Bacteria</taxon>
        <taxon>Pseudomonadati</taxon>
        <taxon>Bacteroidota</taxon>
        <taxon>Flavobacteriia</taxon>
        <taxon>Flavobacteriales</taxon>
        <taxon>Flavobacteriaceae</taxon>
        <taxon>Flavobacterium</taxon>
    </lineage>
</organism>
<protein>
    <submittedName>
        <fullName evidence="2">SusD/RagB family nutrient-binding outer membrane lipoprotein</fullName>
    </submittedName>
</protein>
<proteinExistence type="predicted"/>
<feature type="signal peptide" evidence="1">
    <location>
        <begin position="1"/>
        <end position="24"/>
    </location>
</feature>
<dbReference type="Gene3D" id="1.25.40.390">
    <property type="match status" value="2"/>
</dbReference>
<reference evidence="2 3" key="1">
    <citation type="submission" date="2019-09" db="EMBL/GenBank/DDBJ databases">
        <title>Flavobacterium sp. nov., isolated from glacier ice.</title>
        <authorList>
            <person name="Liu Q."/>
        </authorList>
    </citation>
    <scope>NUCLEOTIDE SEQUENCE [LARGE SCALE GENOMIC DNA]</scope>
    <source>
        <strain evidence="2 3">NBRC 112527</strain>
    </source>
</reference>
<dbReference type="PROSITE" id="PS51257">
    <property type="entry name" value="PROKAR_LIPOPROTEIN"/>
    <property type="match status" value="1"/>
</dbReference>